<dbReference type="Proteomes" id="UP000092600">
    <property type="component" value="Unassembled WGS sequence"/>
</dbReference>
<dbReference type="SUPFAM" id="SSF56672">
    <property type="entry name" value="DNA/RNA polymerases"/>
    <property type="match status" value="1"/>
</dbReference>
<dbReference type="InterPro" id="IPR043502">
    <property type="entry name" value="DNA/RNA_pol_sf"/>
</dbReference>
<evidence type="ECO:0000313" key="4">
    <source>
        <dbReference type="Proteomes" id="UP000092600"/>
    </source>
</evidence>
<feature type="region of interest" description="Disordered" evidence="1">
    <location>
        <begin position="549"/>
        <end position="576"/>
    </location>
</feature>
<keyword evidence="3" id="KW-0808">Transferase</keyword>
<organism evidence="3 4">
    <name type="scientific">Ananas comosus</name>
    <name type="common">Pineapple</name>
    <name type="synonym">Ananas ananas</name>
    <dbReference type="NCBI Taxonomy" id="4615"/>
    <lineage>
        <taxon>Eukaryota</taxon>
        <taxon>Viridiplantae</taxon>
        <taxon>Streptophyta</taxon>
        <taxon>Embryophyta</taxon>
        <taxon>Tracheophyta</taxon>
        <taxon>Spermatophyta</taxon>
        <taxon>Magnoliopsida</taxon>
        <taxon>Liliopsida</taxon>
        <taxon>Poales</taxon>
        <taxon>Bromeliaceae</taxon>
        <taxon>Bromelioideae</taxon>
        <taxon>Ananas</taxon>
    </lineage>
</organism>
<comment type="caution">
    <text evidence="3">The sequence shown here is derived from an EMBL/GenBank/DDBJ whole genome shotgun (WGS) entry which is preliminary data.</text>
</comment>
<dbReference type="PANTHER" id="PTHR33116:SF78">
    <property type="entry name" value="OS12G0587133 PROTEIN"/>
    <property type="match status" value="1"/>
</dbReference>
<dbReference type="Pfam" id="PF00078">
    <property type="entry name" value="RVT_1"/>
    <property type="match status" value="1"/>
</dbReference>
<gene>
    <name evidence="3" type="ORF">ACMD2_22419</name>
</gene>
<name>A0A199V9F3_ANACO</name>
<accession>A0A199V9F3</accession>
<keyword evidence="3" id="KW-0695">RNA-directed DNA polymerase</keyword>
<dbReference type="STRING" id="4615.A0A199V9F3"/>
<evidence type="ECO:0000313" key="3">
    <source>
        <dbReference type="EMBL" id="OAY73430.1"/>
    </source>
</evidence>
<dbReference type="AlphaFoldDB" id="A0A199V9F3"/>
<proteinExistence type="predicted"/>
<dbReference type="CDD" id="cd01650">
    <property type="entry name" value="RT_nLTR_like"/>
    <property type="match status" value="1"/>
</dbReference>
<dbReference type="PANTHER" id="PTHR33116">
    <property type="entry name" value="REVERSE TRANSCRIPTASE ZINC-BINDING DOMAIN-CONTAINING PROTEIN-RELATED-RELATED"/>
    <property type="match status" value="1"/>
</dbReference>
<sequence length="717" mass="82400">MGFQDNEWAYWSVRSSDEDDKRALEIQEGSNLQLITRPFGAEEVKQAVFQLGRDKAPGPDGFPLCFYQSFWDTLKDDIMNIFHEMFEGTLNTGPIDYAYICLIPKKEAANRANDFRPISLTNGIHKILSKVLTNRLESIMGTLISDSQSAFLKGRNISDAFVTVRELFGWGSKLGMEGVGIKVDFEKAYDRTYWPFLFRIMEWWGFDRKWINWVKLCVCSAKVAVLVNGVPTNWIKTKRGLRQGDPLSPFLFLLIAECLTRLTDGAATKNLICGIGPSDDSRVHIIQFADDTFFFCEAKKRFMRNLIFLWKLFEWASGMRINKDKSEIFYLGSAEGKASRLAHILGCKLGTLPTKYLGLPLTTRPPSKEDWRGIISKIQSRIDGWQAKLLSRGGRLVLVNAVLTNLPIHFLTVFHTPNWVVKRIEVLRRDFFWKGNTGPPGKGCLVAWKCVCRSKEEGGLGILDLASMNQALLVKWWWKLLTMPNPQWNKLIHALFYPRRRPLKEGRSFKPSSFWWKGVLGQKDIFKWGLIFGPTDGVGKPHFRHPFRSYPPSHPIKPDPTGSQHFRPQSPAEHRGLKGKDFYLRDSTRNGQCVLAVDLGRTTFDIWRLRIPLKVKKKVTHYGQPVEKRKRLIIFSHNALWSDSLWLRELGDDVHRLWDIWRDRKGSNNDLSGIIACWWVAWETRNGVIFAKAQADPIRGTHKIKHLIAQAADRPRS</sequence>
<keyword evidence="3" id="KW-0548">Nucleotidyltransferase</keyword>
<dbReference type="GO" id="GO:0003964">
    <property type="term" value="F:RNA-directed DNA polymerase activity"/>
    <property type="evidence" value="ECO:0007669"/>
    <property type="project" value="UniProtKB-KW"/>
</dbReference>
<feature type="domain" description="Reverse transcriptase" evidence="2">
    <location>
        <begin position="84"/>
        <end position="361"/>
    </location>
</feature>
<dbReference type="PROSITE" id="PS50878">
    <property type="entry name" value="RT_POL"/>
    <property type="match status" value="1"/>
</dbReference>
<dbReference type="EMBL" id="LSRQ01002706">
    <property type="protein sequence ID" value="OAY73430.1"/>
    <property type="molecule type" value="Genomic_DNA"/>
</dbReference>
<protein>
    <submittedName>
        <fullName evidence="3">LINE-1 reverse transcriptase</fullName>
    </submittedName>
</protein>
<dbReference type="InterPro" id="IPR000477">
    <property type="entry name" value="RT_dom"/>
</dbReference>
<evidence type="ECO:0000259" key="2">
    <source>
        <dbReference type="PROSITE" id="PS50878"/>
    </source>
</evidence>
<reference evidence="3 4" key="1">
    <citation type="journal article" date="2016" name="DNA Res.">
        <title>The draft genome of MD-2 pineapple using hybrid error correction of long reads.</title>
        <authorList>
            <person name="Redwan R.M."/>
            <person name="Saidin A."/>
            <person name="Kumar S.V."/>
        </authorList>
    </citation>
    <scope>NUCLEOTIDE SEQUENCE [LARGE SCALE GENOMIC DNA]</scope>
    <source>
        <strain evidence="4">cv. MD2</strain>
        <tissue evidence="3">Leaf</tissue>
    </source>
</reference>
<evidence type="ECO:0000256" key="1">
    <source>
        <dbReference type="SAM" id="MobiDB-lite"/>
    </source>
</evidence>